<gene>
    <name evidence="4" type="ORF">D0C36_06155</name>
</gene>
<dbReference type="InterPro" id="IPR048503">
    <property type="entry name" value="NamZ_C"/>
</dbReference>
<evidence type="ECO:0000313" key="5">
    <source>
        <dbReference type="Proteomes" id="UP000264217"/>
    </source>
</evidence>
<dbReference type="OrthoDB" id="9801061at2"/>
<name>A0A372P041_9SPHI</name>
<keyword evidence="5" id="KW-1185">Reference proteome</keyword>
<accession>A0A372P041</accession>
<evidence type="ECO:0000313" key="4">
    <source>
        <dbReference type="EMBL" id="RFZ95107.1"/>
    </source>
</evidence>
<reference evidence="4 5" key="1">
    <citation type="submission" date="2018-08" db="EMBL/GenBank/DDBJ databases">
        <title>Mucilaginibacter sp. MYSH2.</title>
        <authorList>
            <person name="Seo T."/>
        </authorList>
    </citation>
    <scope>NUCLEOTIDE SEQUENCE [LARGE SCALE GENOMIC DNA]</scope>
    <source>
        <strain evidence="4 5">MYSH2</strain>
    </source>
</reference>
<organism evidence="4 5">
    <name type="scientific">Mucilaginibacter conchicola</name>
    <dbReference type="NCBI Taxonomy" id="2303333"/>
    <lineage>
        <taxon>Bacteria</taxon>
        <taxon>Pseudomonadati</taxon>
        <taxon>Bacteroidota</taxon>
        <taxon>Sphingobacteriia</taxon>
        <taxon>Sphingobacteriales</taxon>
        <taxon>Sphingobacteriaceae</taxon>
        <taxon>Mucilaginibacter</taxon>
    </lineage>
</organism>
<dbReference type="Proteomes" id="UP000264217">
    <property type="component" value="Unassembled WGS sequence"/>
</dbReference>
<protein>
    <submittedName>
        <fullName evidence="4">DUF1343 domain-containing protein</fullName>
    </submittedName>
</protein>
<keyword evidence="1" id="KW-0732">Signal</keyword>
<dbReference type="Pfam" id="PF07075">
    <property type="entry name" value="NamZ_N"/>
    <property type="match status" value="1"/>
</dbReference>
<dbReference type="InterPro" id="IPR048502">
    <property type="entry name" value="NamZ_N"/>
</dbReference>
<dbReference type="Gene3D" id="3.40.50.12170">
    <property type="entry name" value="Uncharacterised protein PF07075, DUF1343"/>
    <property type="match status" value="1"/>
</dbReference>
<feature type="signal peptide" evidence="1">
    <location>
        <begin position="1"/>
        <end position="24"/>
    </location>
</feature>
<dbReference type="AlphaFoldDB" id="A0A372P041"/>
<dbReference type="Pfam" id="PF20732">
    <property type="entry name" value="NamZ_C"/>
    <property type="match status" value="1"/>
</dbReference>
<sequence>MKGIKIYTLLLTAGMLASSCDNFAQVKKNKTDSGTKKAVSVKQVTNPILPAAERTDLYLPYLKGRKVGMLINQTSIIGPNKKPLVDSLLKLGVDVKKIYGPEHGFRGDASDGATVNSTKDPVTGLPAISLYGKHFKPTKEDLSGIDLMIFDVQDVGTRFYTYISTLHYVMEACAENNIELMVLDRPNPNGVYVDGPVLDTAGFRSFVGMHPIPILHGMTIAEYAQMINGEGWLKNKVKCKLKLVKVGNYNRNMDYTLPVNPSPNLNTQQSILLYPHICFFEGSKLSLGRGTLFPFQVIGSPKLKDKYEFSFKPVSIPGMSDNPPLKDTVCYGLDLKNYNMQTIRSSGKLNLAWLIEVYKIYPDKEHFFTAYFNRLAGNAELRKQITAGKTEAEIRRSWEPGLAKFKATRSKYLLYN</sequence>
<evidence type="ECO:0000256" key="1">
    <source>
        <dbReference type="SAM" id="SignalP"/>
    </source>
</evidence>
<dbReference type="EMBL" id="QWDC01000001">
    <property type="protein sequence ID" value="RFZ95107.1"/>
    <property type="molecule type" value="Genomic_DNA"/>
</dbReference>
<feature type="domain" description="Peptidoglycan beta-N-acetylmuramidase NamZ C-terminal" evidence="3">
    <location>
        <begin position="272"/>
        <end position="415"/>
    </location>
</feature>
<dbReference type="PROSITE" id="PS51257">
    <property type="entry name" value="PROKAR_LIPOPROTEIN"/>
    <property type="match status" value="1"/>
</dbReference>
<comment type="caution">
    <text evidence="4">The sequence shown here is derived from an EMBL/GenBank/DDBJ whole genome shotgun (WGS) entry which is preliminary data.</text>
</comment>
<feature type="domain" description="Peptidoglycan beta-N-acetylmuramidase NamZ N-terminal" evidence="2">
    <location>
        <begin position="67"/>
        <end position="268"/>
    </location>
</feature>
<dbReference type="InterPro" id="IPR008302">
    <property type="entry name" value="NamZ"/>
</dbReference>
<evidence type="ECO:0000259" key="2">
    <source>
        <dbReference type="Pfam" id="PF07075"/>
    </source>
</evidence>
<proteinExistence type="predicted"/>
<dbReference type="PANTHER" id="PTHR42915">
    <property type="entry name" value="HYPOTHETICAL 460 KDA PROTEIN IN FEUA-SIGW INTERGENIC REGION [PRECURSOR]"/>
    <property type="match status" value="1"/>
</dbReference>
<dbReference type="RefSeq" id="WP_117390664.1">
    <property type="nucleotide sequence ID" value="NZ_QWDC01000001.1"/>
</dbReference>
<dbReference type="Gene3D" id="3.90.1150.140">
    <property type="match status" value="1"/>
</dbReference>
<feature type="chain" id="PRO_5016887174" evidence="1">
    <location>
        <begin position="25"/>
        <end position="416"/>
    </location>
</feature>
<evidence type="ECO:0000259" key="3">
    <source>
        <dbReference type="Pfam" id="PF20732"/>
    </source>
</evidence>
<dbReference type="PANTHER" id="PTHR42915:SF1">
    <property type="entry name" value="PEPTIDOGLYCAN BETA-N-ACETYLMURAMIDASE NAMZ"/>
    <property type="match status" value="1"/>
</dbReference>
<dbReference type="PIRSF" id="PIRSF016719">
    <property type="entry name" value="UCP016719"/>
    <property type="match status" value="1"/>
</dbReference>
<dbReference type="GO" id="GO:0033922">
    <property type="term" value="F:peptidoglycan beta-N-acetylmuramidase activity"/>
    <property type="evidence" value="ECO:0007669"/>
    <property type="project" value="InterPro"/>
</dbReference>